<dbReference type="GO" id="GO:0060213">
    <property type="term" value="P:positive regulation of nuclear-transcribed mRNA poly(A) tail shortening"/>
    <property type="evidence" value="ECO:0007669"/>
    <property type="project" value="TreeGrafter"/>
</dbReference>
<dbReference type="EMBL" id="QEAO01000012">
    <property type="protein sequence ID" value="TPX34675.1"/>
    <property type="molecule type" value="Genomic_DNA"/>
</dbReference>
<dbReference type="STRING" id="1806994.A0A507CAW7"/>
<keyword evidence="4" id="KW-0804">Transcription</keyword>
<dbReference type="GO" id="GO:0003697">
    <property type="term" value="F:single-stranded DNA binding"/>
    <property type="evidence" value="ECO:0007669"/>
    <property type="project" value="TreeGrafter"/>
</dbReference>
<dbReference type="GO" id="GO:0003727">
    <property type="term" value="F:single-stranded RNA binding"/>
    <property type="evidence" value="ECO:0007669"/>
    <property type="project" value="TreeGrafter"/>
</dbReference>
<accession>A0A507CAW7</accession>
<proteinExistence type="inferred from homology"/>
<evidence type="ECO:0000313" key="7">
    <source>
        <dbReference type="EMBL" id="TPX34675.1"/>
    </source>
</evidence>
<evidence type="ECO:0000313" key="8">
    <source>
        <dbReference type="Proteomes" id="UP000319731"/>
    </source>
</evidence>
<keyword evidence="3" id="KW-0240">DNA-directed RNA polymerase</keyword>
<dbReference type="Gene3D" id="3.30.1490.120">
    <property type="entry name" value="RNA polymerase Rpb7-like, N-terminal domain"/>
    <property type="match status" value="1"/>
</dbReference>
<dbReference type="GO" id="GO:0005665">
    <property type="term" value="C:RNA polymerase II, core complex"/>
    <property type="evidence" value="ECO:0007669"/>
    <property type="project" value="TreeGrafter"/>
</dbReference>
<dbReference type="PANTHER" id="PTHR12709:SF4">
    <property type="entry name" value="DNA-DIRECTED RNA POLYMERASE II SUBUNIT RPB7"/>
    <property type="match status" value="1"/>
</dbReference>
<dbReference type="SMART" id="SM00316">
    <property type="entry name" value="S1"/>
    <property type="match status" value="1"/>
</dbReference>
<evidence type="ECO:0000256" key="1">
    <source>
        <dbReference type="ARBA" id="ARBA00004123"/>
    </source>
</evidence>
<dbReference type="Pfam" id="PF03876">
    <property type="entry name" value="SHS2_Rpb7-N"/>
    <property type="match status" value="1"/>
</dbReference>
<comment type="caution">
    <text evidence="7">The sequence shown here is derived from an EMBL/GenBank/DDBJ whole genome shotgun (WGS) entry which is preliminary data.</text>
</comment>
<dbReference type="GO" id="GO:0000932">
    <property type="term" value="C:P-body"/>
    <property type="evidence" value="ECO:0007669"/>
    <property type="project" value="TreeGrafter"/>
</dbReference>
<dbReference type="InterPro" id="IPR045113">
    <property type="entry name" value="Rpb7-like"/>
</dbReference>
<dbReference type="Pfam" id="PF00575">
    <property type="entry name" value="S1"/>
    <property type="match status" value="1"/>
</dbReference>
<dbReference type="AlphaFoldDB" id="A0A507CAW7"/>
<dbReference type="SUPFAM" id="SSF50249">
    <property type="entry name" value="Nucleic acid-binding proteins"/>
    <property type="match status" value="1"/>
</dbReference>
<dbReference type="RefSeq" id="XP_031025353.1">
    <property type="nucleotide sequence ID" value="XM_031168689.1"/>
</dbReference>
<dbReference type="Proteomes" id="UP000319731">
    <property type="component" value="Unassembled WGS sequence"/>
</dbReference>
<dbReference type="GeneID" id="42003986"/>
<organism evidence="7 8">
    <name type="scientific">Synchytrium microbalum</name>
    <dbReference type="NCBI Taxonomy" id="1806994"/>
    <lineage>
        <taxon>Eukaryota</taxon>
        <taxon>Fungi</taxon>
        <taxon>Fungi incertae sedis</taxon>
        <taxon>Chytridiomycota</taxon>
        <taxon>Chytridiomycota incertae sedis</taxon>
        <taxon>Chytridiomycetes</taxon>
        <taxon>Synchytriales</taxon>
        <taxon>Synchytriaceae</taxon>
        <taxon>Synchytrium</taxon>
    </lineage>
</organism>
<dbReference type="CDD" id="cd04329">
    <property type="entry name" value="RNAP_II_Rpb7_N"/>
    <property type="match status" value="1"/>
</dbReference>
<dbReference type="PROSITE" id="PS50126">
    <property type="entry name" value="S1"/>
    <property type="match status" value="1"/>
</dbReference>
<dbReference type="InterPro" id="IPR003029">
    <property type="entry name" value="S1_domain"/>
</dbReference>
<feature type="domain" description="S1 motif" evidence="6">
    <location>
        <begin position="76"/>
        <end position="166"/>
    </location>
</feature>
<dbReference type="InterPro" id="IPR012340">
    <property type="entry name" value="NA-bd_OB-fold"/>
</dbReference>
<reference evidence="7 8" key="1">
    <citation type="journal article" date="2019" name="Sci. Rep.">
        <title>Comparative genomics of chytrid fungi reveal insights into the obligate biotrophic and pathogenic lifestyle of Synchytrium endobioticum.</title>
        <authorList>
            <person name="van de Vossenberg B.T.L.H."/>
            <person name="Warris S."/>
            <person name="Nguyen H.D.T."/>
            <person name="van Gent-Pelzer M.P.E."/>
            <person name="Joly D.L."/>
            <person name="van de Geest H.C."/>
            <person name="Bonants P.J.M."/>
            <person name="Smith D.S."/>
            <person name="Levesque C.A."/>
            <person name="van der Lee T.A.J."/>
        </authorList>
    </citation>
    <scope>NUCLEOTIDE SEQUENCE [LARGE SCALE GENOMIC DNA]</scope>
    <source>
        <strain evidence="7 8">JEL517</strain>
    </source>
</reference>
<dbReference type="InterPro" id="IPR036898">
    <property type="entry name" value="RNA_pol_Rpb7-like_N_sf"/>
</dbReference>
<protein>
    <recommendedName>
        <fullName evidence="6">S1 motif domain-containing protein</fullName>
    </recommendedName>
</protein>
<name>A0A507CAW7_9FUNG</name>
<comment type="subcellular location">
    <subcellularLocation>
        <location evidence="1">Nucleus</location>
    </subcellularLocation>
</comment>
<evidence type="ECO:0000256" key="2">
    <source>
        <dbReference type="ARBA" id="ARBA00009307"/>
    </source>
</evidence>
<dbReference type="InterPro" id="IPR005576">
    <property type="entry name" value="Rpb7-like_N"/>
</dbReference>
<dbReference type="GO" id="GO:0031369">
    <property type="term" value="F:translation initiation factor binding"/>
    <property type="evidence" value="ECO:0007669"/>
    <property type="project" value="TreeGrafter"/>
</dbReference>
<dbReference type="GO" id="GO:0006367">
    <property type="term" value="P:transcription initiation at RNA polymerase II promoter"/>
    <property type="evidence" value="ECO:0007669"/>
    <property type="project" value="TreeGrafter"/>
</dbReference>
<keyword evidence="5" id="KW-0539">Nucleus</keyword>
<keyword evidence="8" id="KW-1185">Reference proteome</keyword>
<evidence type="ECO:0000256" key="4">
    <source>
        <dbReference type="ARBA" id="ARBA00023163"/>
    </source>
</evidence>
<dbReference type="FunFam" id="3.30.1490.120:FF:000001">
    <property type="entry name" value="DNA-directed RNA polymerase II subunit RPB7"/>
    <property type="match status" value="1"/>
</dbReference>
<evidence type="ECO:0000256" key="3">
    <source>
        <dbReference type="ARBA" id="ARBA00022478"/>
    </source>
</evidence>
<evidence type="ECO:0000256" key="5">
    <source>
        <dbReference type="ARBA" id="ARBA00023242"/>
    </source>
</evidence>
<dbReference type="PANTHER" id="PTHR12709">
    <property type="entry name" value="DNA-DIRECTED RNA POLYMERASE II, III"/>
    <property type="match status" value="1"/>
</dbReference>
<comment type="similarity">
    <text evidence="2">Belongs to the eukaryotic RPB7/RPC8 RNA polymerase subunit family.</text>
</comment>
<gene>
    <name evidence="7" type="ORF">SmJEL517_g02761</name>
</gene>
<dbReference type="Gene3D" id="2.40.50.140">
    <property type="entry name" value="Nucleic acid-binding proteins"/>
    <property type="match status" value="1"/>
</dbReference>
<evidence type="ECO:0000259" key="6">
    <source>
        <dbReference type="PROSITE" id="PS50126"/>
    </source>
</evidence>
<dbReference type="GO" id="GO:0045948">
    <property type="term" value="P:positive regulation of translational initiation"/>
    <property type="evidence" value="ECO:0007669"/>
    <property type="project" value="TreeGrafter"/>
</dbReference>
<dbReference type="OrthoDB" id="1162399at2759"/>
<sequence>MSHTLHIHPKDFRGELKVSIEKQLKEQVEGTCSGRYGYIIMVQEIHEIGAGVLVPATGFAEFRIPYTALLLKPFKNEVVDGVVTNVNKNGFFMEIGPLNIFVSELHIPKSYQLDNSTTTSVYKNPDGEIIGPGSAVRARIIGTRVDQNDIFGVGAIDEEYLGLQTRQNQARPSKKDDRRYDDMF</sequence>
<dbReference type="FunFam" id="2.40.50.140:FF:000043">
    <property type="entry name" value="DNA-directed RNA polymerase II subunit RPB7"/>
    <property type="match status" value="1"/>
</dbReference>
<dbReference type="SUPFAM" id="SSF88798">
    <property type="entry name" value="N-terminal, heterodimerisation domain of RBP7 (RpoE)"/>
    <property type="match status" value="1"/>
</dbReference>